<evidence type="ECO:0000256" key="1">
    <source>
        <dbReference type="PROSITE-ProRule" id="PRU00285"/>
    </source>
</evidence>
<dbReference type="EMBL" id="CACRUE010000005">
    <property type="protein sequence ID" value="VYT66655.1"/>
    <property type="molecule type" value="Genomic_DNA"/>
</dbReference>
<dbReference type="PROSITE" id="PS01031">
    <property type="entry name" value="SHSP"/>
    <property type="match status" value="1"/>
</dbReference>
<feature type="domain" description="SHSP" evidence="3">
    <location>
        <begin position="29"/>
        <end position="144"/>
    </location>
</feature>
<reference evidence="4" key="1">
    <citation type="submission" date="2019-11" db="EMBL/GenBank/DDBJ databases">
        <authorList>
            <person name="Feng L."/>
        </authorList>
    </citation>
    <scope>NUCLEOTIDE SEQUENCE</scope>
    <source>
        <strain evidence="4">IbartlettiiLFYP30</strain>
    </source>
</reference>
<protein>
    <submittedName>
        <fullName evidence="4">Putative Hsp20 family chaperone</fullName>
    </submittedName>
</protein>
<name>A0A6N2YIF2_9FIRM</name>
<dbReference type="SUPFAM" id="SSF49764">
    <property type="entry name" value="HSP20-like chaperones"/>
    <property type="match status" value="1"/>
</dbReference>
<dbReference type="InterPro" id="IPR031107">
    <property type="entry name" value="Small_HSP"/>
</dbReference>
<dbReference type="AlphaFoldDB" id="A0A6N2YIF2"/>
<accession>A0A6N2YIF2</accession>
<gene>
    <name evidence="4" type="ORF">IBLFYP30_00864</name>
</gene>
<dbReference type="InterPro" id="IPR008978">
    <property type="entry name" value="HSP20-like_chaperone"/>
</dbReference>
<dbReference type="Gene3D" id="2.60.40.790">
    <property type="match status" value="1"/>
</dbReference>
<dbReference type="PANTHER" id="PTHR11527">
    <property type="entry name" value="HEAT-SHOCK PROTEIN 20 FAMILY MEMBER"/>
    <property type="match status" value="1"/>
</dbReference>
<sequence length="144" mass="16768">MLFPERRFGLVNNSNNLFDYLFSDPVFNINTTTNRMSTDIKEKENGYELSMEVPGFDKEDLKLELEKGYLTVTAEHKNSNEKKDDEGHIIRQERYYGSAKRSFYVGDAVTKEDIQAKYDKGVLNVFVPKKDVKKLENKQTIEVK</sequence>
<evidence type="ECO:0000259" key="3">
    <source>
        <dbReference type="PROSITE" id="PS01031"/>
    </source>
</evidence>
<evidence type="ECO:0000313" key="4">
    <source>
        <dbReference type="EMBL" id="VYT66655.1"/>
    </source>
</evidence>
<dbReference type="Pfam" id="PF00011">
    <property type="entry name" value="HSP20"/>
    <property type="match status" value="1"/>
</dbReference>
<comment type="similarity">
    <text evidence="1 2">Belongs to the small heat shock protein (HSP20) family.</text>
</comment>
<dbReference type="CDD" id="cd06471">
    <property type="entry name" value="ACD_LpsHSP_like"/>
    <property type="match status" value="1"/>
</dbReference>
<proteinExistence type="inferred from homology"/>
<evidence type="ECO:0000256" key="2">
    <source>
        <dbReference type="RuleBase" id="RU003616"/>
    </source>
</evidence>
<organism evidence="4">
    <name type="scientific">Intestinibacter bartlettii</name>
    <dbReference type="NCBI Taxonomy" id="261299"/>
    <lineage>
        <taxon>Bacteria</taxon>
        <taxon>Bacillati</taxon>
        <taxon>Bacillota</taxon>
        <taxon>Clostridia</taxon>
        <taxon>Peptostreptococcales</taxon>
        <taxon>Peptostreptococcaceae</taxon>
        <taxon>Intestinibacter</taxon>
    </lineage>
</organism>
<dbReference type="InterPro" id="IPR002068">
    <property type="entry name" value="A-crystallin/Hsp20_dom"/>
</dbReference>
<dbReference type="RefSeq" id="WP_156530546.1">
    <property type="nucleotide sequence ID" value="NZ_CACRUE010000005.1"/>
</dbReference>